<dbReference type="EMBL" id="BARS01022309">
    <property type="protein sequence ID" value="GAG13052.1"/>
    <property type="molecule type" value="Genomic_DNA"/>
</dbReference>
<name>X0VPJ0_9ZZZZ</name>
<dbReference type="InterPro" id="IPR012334">
    <property type="entry name" value="Pectin_lyas_fold"/>
</dbReference>
<proteinExistence type="predicted"/>
<comment type="caution">
    <text evidence="2">The sequence shown here is derived from an EMBL/GenBank/DDBJ whole genome shotgun (WGS) entry which is preliminary data.</text>
</comment>
<evidence type="ECO:0000313" key="2">
    <source>
        <dbReference type="EMBL" id="GAG13052.1"/>
    </source>
</evidence>
<sequence length="271" mass="29459">RIHVDAARGNDRNPGTRERPLKSISAAVALLPKLLTRSATIQVVGGTYKSTGGHDMAGNCLELMRRMRPQVEVRIVGRPNRQGQKPTLAWEGGPAMIDVREGNWWLENVQIGSGSTRQRRGVMVAGPGHITLKNVTFRTRSHSDAGIYAHRGGKVSLRGAIKLNEHLHDKAGDETFAGIIATDHGLVRFRERDGASLDIGNGSLSAGYYGCIRLGCETARITSWGEQSNNLAINNGGRIDLHNTTTRLCAKKRQNTPIGLEHDGHILAEDA</sequence>
<protein>
    <submittedName>
        <fullName evidence="2">Uncharacterized protein</fullName>
    </submittedName>
</protein>
<dbReference type="Gene3D" id="2.160.20.10">
    <property type="entry name" value="Single-stranded right-handed beta-helix, Pectin lyase-like"/>
    <property type="match status" value="1"/>
</dbReference>
<dbReference type="AlphaFoldDB" id="X0VPJ0"/>
<dbReference type="InterPro" id="IPR011050">
    <property type="entry name" value="Pectin_lyase_fold/virulence"/>
</dbReference>
<organism evidence="2">
    <name type="scientific">marine sediment metagenome</name>
    <dbReference type="NCBI Taxonomy" id="412755"/>
    <lineage>
        <taxon>unclassified sequences</taxon>
        <taxon>metagenomes</taxon>
        <taxon>ecological metagenomes</taxon>
    </lineage>
</organism>
<feature type="non-terminal residue" evidence="2">
    <location>
        <position position="1"/>
    </location>
</feature>
<feature type="non-terminal residue" evidence="2">
    <location>
        <position position="271"/>
    </location>
</feature>
<accession>X0VPJ0</accession>
<gene>
    <name evidence="2" type="ORF">S01H1_35688</name>
</gene>
<evidence type="ECO:0000256" key="1">
    <source>
        <dbReference type="SAM" id="MobiDB-lite"/>
    </source>
</evidence>
<reference evidence="2" key="1">
    <citation type="journal article" date="2014" name="Front. Microbiol.">
        <title>High frequency of phylogenetically diverse reductive dehalogenase-homologous genes in deep subseafloor sedimentary metagenomes.</title>
        <authorList>
            <person name="Kawai M."/>
            <person name="Futagami T."/>
            <person name="Toyoda A."/>
            <person name="Takaki Y."/>
            <person name="Nishi S."/>
            <person name="Hori S."/>
            <person name="Arai W."/>
            <person name="Tsubouchi T."/>
            <person name="Morono Y."/>
            <person name="Uchiyama I."/>
            <person name="Ito T."/>
            <person name="Fujiyama A."/>
            <person name="Inagaki F."/>
            <person name="Takami H."/>
        </authorList>
    </citation>
    <scope>NUCLEOTIDE SEQUENCE</scope>
    <source>
        <strain evidence="2">Expedition CK06-06</strain>
    </source>
</reference>
<dbReference type="SUPFAM" id="SSF51126">
    <property type="entry name" value="Pectin lyase-like"/>
    <property type="match status" value="1"/>
</dbReference>
<feature type="region of interest" description="Disordered" evidence="1">
    <location>
        <begin position="1"/>
        <end position="20"/>
    </location>
</feature>